<dbReference type="Gramene" id="rna20881">
    <property type="protein sequence ID" value="RHN58925.1"/>
    <property type="gene ID" value="gene20881"/>
</dbReference>
<name>A0A072UGZ2_MEDTR</name>
<dbReference type="InterPro" id="IPR007750">
    <property type="entry name" value="DUF674"/>
</dbReference>
<reference evidence="3" key="3">
    <citation type="submission" date="2015-04" db="UniProtKB">
        <authorList>
            <consortium name="EnsemblPlants"/>
        </authorList>
    </citation>
    <scope>IDENTIFICATION</scope>
    <source>
        <strain evidence="3">cv. Jemalong A17</strain>
    </source>
</reference>
<dbReference type="EMBL" id="CM001220">
    <property type="protein sequence ID" value="KEH28932.1"/>
    <property type="molecule type" value="Genomic_DNA"/>
</dbReference>
<reference evidence="1 4" key="2">
    <citation type="journal article" date="2014" name="BMC Genomics">
        <title>An improved genome release (version Mt4.0) for the model legume Medicago truncatula.</title>
        <authorList>
            <person name="Tang H."/>
            <person name="Krishnakumar V."/>
            <person name="Bidwell S."/>
            <person name="Rosen B."/>
            <person name="Chan A."/>
            <person name="Zhou S."/>
            <person name="Gentzbittel L."/>
            <person name="Childs K.L."/>
            <person name="Yandell M."/>
            <person name="Gundlach H."/>
            <person name="Mayer K.F."/>
            <person name="Schwartz D.C."/>
            <person name="Town C.D."/>
        </authorList>
    </citation>
    <scope>GENOME REANNOTATION</scope>
    <source>
        <strain evidence="1">A17</strain>
        <strain evidence="3 4">cv. Jemalong A17</strain>
    </source>
</reference>
<dbReference type="PANTHER" id="PTHR33103:SF27">
    <property type="entry name" value="OS04G0594700 PROTEIN"/>
    <property type="match status" value="1"/>
</dbReference>
<evidence type="ECO:0000313" key="5">
    <source>
        <dbReference type="Proteomes" id="UP000265566"/>
    </source>
</evidence>
<protein>
    <submittedName>
        <fullName evidence="1">DUF674 family protein</fullName>
    </submittedName>
</protein>
<gene>
    <name evidence="3" type="primary">25491490</name>
    <name evidence="1" type="ordered locus">MTR_4g017830</name>
    <name evidence="2" type="ORF">MtrunA17_Chr4g0007631</name>
</gene>
<dbReference type="HOGENOM" id="CLU_030757_1_1_1"/>
<dbReference type="AlphaFoldDB" id="A0A072UGZ2"/>
<reference evidence="1 4" key="1">
    <citation type="journal article" date="2011" name="Nature">
        <title>The Medicago genome provides insight into the evolution of rhizobial symbioses.</title>
        <authorList>
            <person name="Young N.D."/>
            <person name="Debelle F."/>
            <person name="Oldroyd G.E."/>
            <person name="Geurts R."/>
            <person name="Cannon S.B."/>
            <person name="Udvardi M.K."/>
            <person name="Benedito V.A."/>
            <person name="Mayer K.F."/>
            <person name="Gouzy J."/>
            <person name="Schoof H."/>
            <person name="Van de Peer Y."/>
            <person name="Proost S."/>
            <person name="Cook D.R."/>
            <person name="Meyers B.C."/>
            <person name="Spannagl M."/>
            <person name="Cheung F."/>
            <person name="De Mita S."/>
            <person name="Krishnakumar V."/>
            <person name="Gundlach H."/>
            <person name="Zhou S."/>
            <person name="Mudge J."/>
            <person name="Bharti A.K."/>
            <person name="Murray J.D."/>
            <person name="Naoumkina M.A."/>
            <person name="Rosen B."/>
            <person name="Silverstein K.A."/>
            <person name="Tang H."/>
            <person name="Rombauts S."/>
            <person name="Zhao P.X."/>
            <person name="Zhou P."/>
            <person name="Barbe V."/>
            <person name="Bardou P."/>
            <person name="Bechner M."/>
            <person name="Bellec A."/>
            <person name="Berger A."/>
            <person name="Berges H."/>
            <person name="Bidwell S."/>
            <person name="Bisseling T."/>
            <person name="Choisne N."/>
            <person name="Couloux A."/>
            <person name="Denny R."/>
            <person name="Deshpande S."/>
            <person name="Dai X."/>
            <person name="Doyle J.J."/>
            <person name="Dudez A.M."/>
            <person name="Farmer A.D."/>
            <person name="Fouteau S."/>
            <person name="Franken C."/>
            <person name="Gibelin C."/>
            <person name="Gish J."/>
            <person name="Goldstein S."/>
            <person name="Gonzalez A.J."/>
            <person name="Green P.J."/>
            <person name="Hallab A."/>
            <person name="Hartog M."/>
            <person name="Hua A."/>
            <person name="Humphray S.J."/>
            <person name="Jeong D.H."/>
            <person name="Jing Y."/>
            <person name="Jocker A."/>
            <person name="Kenton S.M."/>
            <person name="Kim D.J."/>
            <person name="Klee K."/>
            <person name="Lai H."/>
            <person name="Lang C."/>
            <person name="Lin S."/>
            <person name="Macmil S.L."/>
            <person name="Magdelenat G."/>
            <person name="Matthews L."/>
            <person name="McCorrison J."/>
            <person name="Monaghan E.L."/>
            <person name="Mun J.H."/>
            <person name="Najar F.Z."/>
            <person name="Nicholson C."/>
            <person name="Noirot C."/>
            <person name="O'Bleness M."/>
            <person name="Paule C.R."/>
            <person name="Poulain J."/>
            <person name="Prion F."/>
            <person name="Qin B."/>
            <person name="Qu C."/>
            <person name="Retzel E.F."/>
            <person name="Riddle C."/>
            <person name="Sallet E."/>
            <person name="Samain S."/>
            <person name="Samson N."/>
            <person name="Sanders I."/>
            <person name="Saurat O."/>
            <person name="Scarpelli C."/>
            <person name="Schiex T."/>
            <person name="Segurens B."/>
            <person name="Severin A.J."/>
            <person name="Sherrier D.J."/>
            <person name="Shi R."/>
            <person name="Sims S."/>
            <person name="Singer S.R."/>
            <person name="Sinharoy S."/>
            <person name="Sterck L."/>
            <person name="Viollet A."/>
            <person name="Wang B.B."/>
            <person name="Wang K."/>
            <person name="Wang M."/>
            <person name="Wang X."/>
            <person name="Warfsmann J."/>
            <person name="Weissenbach J."/>
            <person name="White D.D."/>
            <person name="White J.D."/>
            <person name="Wiley G.B."/>
            <person name="Wincker P."/>
            <person name="Xing Y."/>
            <person name="Yang L."/>
            <person name="Yao Z."/>
            <person name="Ying F."/>
            <person name="Zhai J."/>
            <person name="Zhou L."/>
            <person name="Zuber A."/>
            <person name="Denarie J."/>
            <person name="Dixon R.A."/>
            <person name="May G.D."/>
            <person name="Schwartz D.C."/>
            <person name="Rogers J."/>
            <person name="Quetier F."/>
            <person name="Town C.D."/>
            <person name="Roe B.A."/>
        </authorList>
    </citation>
    <scope>NUCLEOTIDE SEQUENCE [LARGE SCALE GENOMIC DNA]</scope>
    <source>
        <strain evidence="1">A17</strain>
        <strain evidence="3 4">cv. Jemalong A17</strain>
    </source>
</reference>
<dbReference type="Proteomes" id="UP000265566">
    <property type="component" value="Chromosome 4"/>
</dbReference>
<dbReference type="Proteomes" id="UP000002051">
    <property type="component" value="Chromosome 4"/>
</dbReference>
<reference evidence="5" key="4">
    <citation type="journal article" date="2018" name="Nat. Plants">
        <title>Whole-genome landscape of Medicago truncatula symbiotic genes.</title>
        <authorList>
            <person name="Pecrix Y."/>
            <person name="Staton S.E."/>
            <person name="Sallet E."/>
            <person name="Lelandais-Briere C."/>
            <person name="Moreau S."/>
            <person name="Carrere S."/>
            <person name="Blein T."/>
            <person name="Jardinaud M.F."/>
            <person name="Latrasse D."/>
            <person name="Zouine M."/>
            <person name="Zahm M."/>
            <person name="Kreplak J."/>
            <person name="Mayjonade B."/>
            <person name="Satge C."/>
            <person name="Perez M."/>
            <person name="Cauet S."/>
            <person name="Marande W."/>
            <person name="Chantry-Darmon C."/>
            <person name="Lopez-Roques C."/>
            <person name="Bouchez O."/>
            <person name="Berard A."/>
            <person name="Debelle F."/>
            <person name="Munos S."/>
            <person name="Bendahmane A."/>
            <person name="Berges H."/>
            <person name="Niebel A."/>
            <person name="Buitink J."/>
            <person name="Frugier F."/>
            <person name="Benhamed M."/>
            <person name="Crespi M."/>
            <person name="Gouzy J."/>
            <person name="Gamas P."/>
        </authorList>
    </citation>
    <scope>NUCLEOTIDE SEQUENCE [LARGE SCALE GENOMIC DNA]</scope>
    <source>
        <strain evidence="5">cv. Jemalong A17</strain>
    </source>
</reference>
<dbReference type="PANTHER" id="PTHR33103">
    <property type="entry name" value="OS01G0153900 PROTEIN"/>
    <property type="match status" value="1"/>
</dbReference>
<evidence type="ECO:0000313" key="2">
    <source>
        <dbReference type="EMBL" id="RHN58925.1"/>
    </source>
</evidence>
<dbReference type="OrthoDB" id="1277335at2759"/>
<dbReference type="Pfam" id="PF05056">
    <property type="entry name" value="DUF674"/>
    <property type="match status" value="1"/>
</dbReference>
<evidence type="ECO:0000313" key="4">
    <source>
        <dbReference type="Proteomes" id="UP000002051"/>
    </source>
</evidence>
<organism evidence="1 4">
    <name type="scientific">Medicago truncatula</name>
    <name type="common">Barrel medic</name>
    <name type="synonym">Medicago tribuloides</name>
    <dbReference type="NCBI Taxonomy" id="3880"/>
    <lineage>
        <taxon>Eukaryota</taxon>
        <taxon>Viridiplantae</taxon>
        <taxon>Streptophyta</taxon>
        <taxon>Embryophyta</taxon>
        <taxon>Tracheophyta</taxon>
        <taxon>Spermatophyta</taxon>
        <taxon>Magnoliopsida</taxon>
        <taxon>eudicotyledons</taxon>
        <taxon>Gunneridae</taxon>
        <taxon>Pentapetalae</taxon>
        <taxon>rosids</taxon>
        <taxon>fabids</taxon>
        <taxon>Fabales</taxon>
        <taxon>Fabaceae</taxon>
        <taxon>Papilionoideae</taxon>
        <taxon>50 kb inversion clade</taxon>
        <taxon>NPAAA clade</taxon>
        <taxon>Hologalegina</taxon>
        <taxon>IRL clade</taxon>
        <taxon>Trifolieae</taxon>
        <taxon>Medicago</taxon>
    </lineage>
</organism>
<dbReference type="KEGG" id="mtr:25491490"/>
<evidence type="ECO:0000313" key="3">
    <source>
        <dbReference type="EnsemblPlants" id="KEH28932"/>
    </source>
</evidence>
<reference evidence="2" key="5">
    <citation type="journal article" date="2018" name="Nat. Plants">
        <title>Whole-genome landscape of Medicago truncatula symbiotic genes.</title>
        <authorList>
            <person name="Pecrix Y."/>
            <person name="Gamas P."/>
            <person name="Carrere S."/>
        </authorList>
    </citation>
    <scope>NUCLEOTIDE SEQUENCE</scope>
    <source>
        <tissue evidence="2">Leaves</tissue>
    </source>
</reference>
<proteinExistence type="predicted"/>
<dbReference type="EnsemblPlants" id="KEH28932">
    <property type="protein sequence ID" value="KEH28932"/>
    <property type="gene ID" value="MTR_4g017830"/>
</dbReference>
<keyword evidence="4" id="KW-1185">Reference proteome</keyword>
<accession>A0A072UGZ2</accession>
<sequence length="531" mass="58941">MAASQAREEPKTIPLKTLIDRENNKVVAVEATKDFIDTLFSFLSLPLATIIRLLSNNDQQQESSESSPFLGSIKNLYKTVQTLTPNDVWNNPVYKQMLLNPKNPCESLCMNLFMNIDDTESSSKFFVCDTCNKFTTLQNLDCTCEKPTNKQPKNLDSEGQENNAQNGVFVKENGSLFLVFDDLKIMPCSLMTSVERLKELGYSDLSNLEEVTHNIGKQEMLNLLKYTLTSHEPLTNTILKSSSKNRENPPKEFASAVRARPCTSDVKMDVKLARSKSQKKIIFAEASENFVDFIFTFLAIPLGSVVKLLDGNSFVGCVDNLYKTVETLDSSLCTDSRSVLLNPGLSPQFGCPKQLLNIPDVRPQPPTTRYYGTGKPKLVFSDYNGSHQIVEEKIEGGVISKKKVSIYNRIVLTELDPRSSNKSKEGVMGFVKNATLYAIGDDLTVKPLSGSSCISYLKELSLPLDDLEMKVISIGEAEALSLLAASLTSKFTLTSGLENFFIVPKQESNLTSKYIQSSRLDELAKEPIAEA</sequence>
<dbReference type="EMBL" id="PSQE01000004">
    <property type="protein sequence ID" value="RHN58925.1"/>
    <property type="molecule type" value="Genomic_DNA"/>
</dbReference>
<evidence type="ECO:0000313" key="1">
    <source>
        <dbReference type="EMBL" id="KEH28932.1"/>
    </source>
</evidence>